<protein>
    <recommendedName>
        <fullName evidence="2">Glucose/Sorbosone dehydrogenase domain-containing protein</fullName>
    </recommendedName>
</protein>
<dbReference type="RefSeq" id="WP_157927350.1">
    <property type="nucleotide sequence ID" value="NZ_LT841358.1"/>
</dbReference>
<name>A0A2H1FF39_9ARCH</name>
<dbReference type="Gene3D" id="2.120.10.30">
    <property type="entry name" value="TolB, C-terminal domain"/>
    <property type="match status" value="1"/>
</dbReference>
<dbReference type="Pfam" id="PF07995">
    <property type="entry name" value="GSDH"/>
    <property type="match status" value="1"/>
</dbReference>
<evidence type="ECO:0000313" key="4">
    <source>
        <dbReference type="Proteomes" id="UP000230607"/>
    </source>
</evidence>
<dbReference type="OrthoDB" id="6744at2157"/>
<organism evidence="3 4">
    <name type="scientific">Candidatus Nitrosotalea okcheonensis</name>
    <dbReference type="NCBI Taxonomy" id="1903276"/>
    <lineage>
        <taxon>Archaea</taxon>
        <taxon>Nitrososphaerota</taxon>
        <taxon>Nitrososphaeria</taxon>
        <taxon>Nitrosotaleales</taxon>
        <taxon>Nitrosotaleaceae</taxon>
        <taxon>Nitrosotalea</taxon>
    </lineage>
</organism>
<sequence>MKFWLISIFIFSGVAIFPSYAEPVMNDTGFVIQPYVTSICCSPTTMAFEGNDILVLSKVSGQVYLFRNGILQDKPVLQENVTSTGEQGMLGITTVGNKVYLYFTASDKMGGHALGKRVYSYDWNGQELVNKTLVKDLPQTQAYHNGGAMATSKNGSVYLVVGDAGRFGRLQNHPTGEPDDTSVIFRLVPPGPYYAIGIRNSFGLAIDPVTGNLWDTENGPDWGDEVNLVPPGFNSGWDVVAGPANKTQIAMIPAYPGYTYHDPQFSWQKTVAPTGIAFTSPQGFGKYEDSVFVGDCNNGNVYRFQLNQNRDGFVFNSPELADKEVNIGDSMKEIVFATGFGCISDVVTGPDGMLYITSLSDGTIYRIVPQNSIEGIFSGSISLYISIAAIVIAIIVTYAIRRKKYINKVNA</sequence>
<feature type="domain" description="Glucose/Sorbosone dehydrogenase" evidence="2">
    <location>
        <begin position="43"/>
        <end position="366"/>
    </location>
</feature>
<dbReference type="Proteomes" id="UP000230607">
    <property type="component" value="Chromosome 1"/>
</dbReference>
<feature type="transmembrane region" description="Helical" evidence="1">
    <location>
        <begin position="381"/>
        <end position="400"/>
    </location>
</feature>
<reference evidence="4" key="1">
    <citation type="submission" date="2017-03" db="EMBL/GenBank/DDBJ databases">
        <authorList>
            <person name="Herbold C."/>
        </authorList>
    </citation>
    <scope>NUCLEOTIDE SEQUENCE [LARGE SCALE GENOMIC DNA]</scope>
</reference>
<evidence type="ECO:0000313" key="3">
    <source>
        <dbReference type="EMBL" id="SMH71367.1"/>
    </source>
</evidence>
<dbReference type="InterPro" id="IPR011041">
    <property type="entry name" value="Quinoprot_gluc/sorb_DH_b-prop"/>
</dbReference>
<gene>
    <name evidence="3" type="ORF">NCS_11174</name>
</gene>
<keyword evidence="4" id="KW-1185">Reference proteome</keyword>
<proteinExistence type="predicted"/>
<keyword evidence="1" id="KW-0472">Membrane</keyword>
<dbReference type="EMBL" id="LT841358">
    <property type="protein sequence ID" value="SMH71367.1"/>
    <property type="molecule type" value="Genomic_DNA"/>
</dbReference>
<accession>A0A2H1FF39</accession>
<keyword evidence="1" id="KW-1133">Transmembrane helix</keyword>
<dbReference type="InterPro" id="IPR011042">
    <property type="entry name" value="6-blade_b-propeller_TolB-like"/>
</dbReference>
<evidence type="ECO:0000256" key="1">
    <source>
        <dbReference type="SAM" id="Phobius"/>
    </source>
</evidence>
<evidence type="ECO:0000259" key="2">
    <source>
        <dbReference type="Pfam" id="PF07995"/>
    </source>
</evidence>
<dbReference type="PANTHER" id="PTHR19328">
    <property type="entry name" value="HEDGEHOG-INTERACTING PROTEIN"/>
    <property type="match status" value="1"/>
</dbReference>
<dbReference type="InterPro" id="IPR012938">
    <property type="entry name" value="Glc/Sorbosone_DH"/>
</dbReference>
<dbReference type="PANTHER" id="PTHR19328:SF13">
    <property type="entry name" value="HIPL1 PROTEIN"/>
    <property type="match status" value="1"/>
</dbReference>
<dbReference type="SUPFAM" id="SSF50952">
    <property type="entry name" value="Soluble quinoprotein glucose dehydrogenase"/>
    <property type="match status" value="1"/>
</dbReference>
<dbReference type="AlphaFoldDB" id="A0A2H1FF39"/>
<keyword evidence="1" id="KW-0812">Transmembrane</keyword>